<dbReference type="GeneID" id="78178842"/>
<dbReference type="SMART" id="SM00342">
    <property type="entry name" value="HTH_ARAC"/>
    <property type="match status" value="1"/>
</dbReference>
<evidence type="ECO:0000256" key="2">
    <source>
        <dbReference type="ARBA" id="ARBA00023125"/>
    </source>
</evidence>
<dbReference type="InterPro" id="IPR009057">
    <property type="entry name" value="Homeodomain-like_sf"/>
</dbReference>
<dbReference type="EMBL" id="JBBMFL010000026">
    <property type="protein sequence ID" value="MEQ2546230.1"/>
    <property type="molecule type" value="Genomic_DNA"/>
</dbReference>
<dbReference type="InterPro" id="IPR018060">
    <property type="entry name" value="HTH_AraC"/>
</dbReference>
<evidence type="ECO:0000256" key="3">
    <source>
        <dbReference type="ARBA" id="ARBA00023163"/>
    </source>
</evidence>
<dbReference type="Gene3D" id="1.10.10.60">
    <property type="entry name" value="Homeodomain-like"/>
    <property type="match status" value="1"/>
</dbReference>
<keyword evidence="3" id="KW-0804">Transcription</keyword>
<accession>A0ABV1H0P4</accession>
<feature type="domain" description="HTH araC/xylS-type" evidence="4">
    <location>
        <begin position="176"/>
        <end position="274"/>
    </location>
</feature>
<dbReference type="PANTHER" id="PTHR43280:SF32">
    <property type="entry name" value="TRANSCRIPTIONAL REGULATORY PROTEIN"/>
    <property type="match status" value="1"/>
</dbReference>
<gene>
    <name evidence="5" type="ORF">WMO46_14890</name>
</gene>
<evidence type="ECO:0000256" key="1">
    <source>
        <dbReference type="ARBA" id="ARBA00023015"/>
    </source>
</evidence>
<keyword evidence="6" id="KW-1185">Reference proteome</keyword>
<evidence type="ECO:0000259" key="4">
    <source>
        <dbReference type="PROSITE" id="PS01124"/>
    </source>
</evidence>
<dbReference type="Pfam" id="PF12833">
    <property type="entry name" value="HTH_18"/>
    <property type="match status" value="1"/>
</dbReference>
<keyword evidence="1" id="KW-0805">Transcription regulation</keyword>
<evidence type="ECO:0000313" key="5">
    <source>
        <dbReference type="EMBL" id="MEQ2546230.1"/>
    </source>
</evidence>
<name>A0ABV1H0P4_9BACT</name>
<reference evidence="5 6" key="1">
    <citation type="submission" date="2024-03" db="EMBL/GenBank/DDBJ databases">
        <title>Human intestinal bacterial collection.</title>
        <authorList>
            <person name="Pauvert C."/>
            <person name="Hitch T.C.A."/>
            <person name="Clavel T."/>
        </authorList>
    </citation>
    <scope>NUCLEOTIDE SEQUENCE [LARGE SCALE GENOMIC DNA]</scope>
    <source>
        <strain evidence="5 6">CLA-KB-H122</strain>
    </source>
</reference>
<organism evidence="5 6">
    <name type="scientific">Alistipes intestinihominis</name>
    <dbReference type="NCBI Taxonomy" id="3133172"/>
    <lineage>
        <taxon>Bacteria</taxon>
        <taxon>Pseudomonadati</taxon>
        <taxon>Bacteroidota</taxon>
        <taxon>Bacteroidia</taxon>
        <taxon>Bacteroidales</taxon>
        <taxon>Rikenellaceae</taxon>
        <taxon>Alistipes</taxon>
    </lineage>
</organism>
<comment type="caution">
    <text evidence="5">The sequence shown here is derived from an EMBL/GenBank/DDBJ whole genome shotgun (WGS) entry which is preliminary data.</text>
</comment>
<keyword evidence="2" id="KW-0238">DNA-binding</keyword>
<dbReference type="PROSITE" id="PS01124">
    <property type="entry name" value="HTH_ARAC_FAMILY_2"/>
    <property type="match status" value="1"/>
</dbReference>
<evidence type="ECO:0000313" key="6">
    <source>
        <dbReference type="Proteomes" id="UP001460202"/>
    </source>
</evidence>
<dbReference type="RefSeq" id="WP_129650415.1">
    <property type="nucleotide sequence ID" value="NZ_JBBMFL010000026.1"/>
</dbReference>
<dbReference type="PANTHER" id="PTHR43280">
    <property type="entry name" value="ARAC-FAMILY TRANSCRIPTIONAL REGULATOR"/>
    <property type="match status" value="1"/>
</dbReference>
<protein>
    <submittedName>
        <fullName evidence="5">Helix-turn-helix domain-containing protein</fullName>
    </submittedName>
</protein>
<dbReference type="Proteomes" id="UP001460202">
    <property type="component" value="Unassembled WGS sequence"/>
</dbReference>
<dbReference type="SUPFAM" id="SSF46689">
    <property type="entry name" value="Homeodomain-like"/>
    <property type="match status" value="1"/>
</dbReference>
<proteinExistence type="predicted"/>
<sequence>MDRASMIHAEPYLNSFIPEYNHKSGMFLCMSGTAEVLINNSVYRLEKGVLYVVSPLVTIHRISQSADFDGIHILDDWEVFYPVIHTIIDTILQLKLRNSPCLRLNETEVEFLISRSDLIEAKRREMENASIAEEKNLILRMIQLLEQETMLEIIRVYFRNKTVESHPMDKKESIVYNFIYSLHFNFKQQRSVMFYAKEARLSTGYFTAVVREKTGRTPSEWIIDITITQAKLLLEKTKKSIKEIAADLNFPEQFTFRKYFKQHTGIAPKEYRANSSCTDNISR</sequence>